<proteinExistence type="predicted"/>
<dbReference type="SUPFAM" id="SSF53383">
    <property type="entry name" value="PLP-dependent transferases"/>
    <property type="match status" value="1"/>
</dbReference>
<evidence type="ECO:0000259" key="1">
    <source>
        <dbReference type="Pfam" id="PF00266"/>
    </source>
</evidence>
<accession>A0A511J871</accession>
<dbReference type="GO" id="GO:0008483">
    <property type="term" value="F:transaminase activity"/>
    <property type="evidence" value="ECO:0007669"/>
    <property type="project" value="UniProtKB-KW"/>
</dbReference>
<protein>
    <submittedName>
        <fullName evidence="2">Aminotransferase class V</fullName>
    </submittedName>
</protein>
<keyword evidence="3" id="KW-1185">Reference proteome</keyword>
<dbReference type="Pfam" id="PF00266">
    <property type="entry name" value="Aminotran_5"/>
    <property type="match status" value="1"/>
</dbReference>
<dbReference type="OrthoDB" id="250246at2"/>
<feature type="domain" description="Aminotransferase class V" evidence="1">
    <location>
        <begin position="79"/>
        <end position="297"/>
    </location>
</feature>
<comment type="caution">
    <text evidence="2">The sequence shown here is derived from an EMBL/GenBank/DDBJ whole genome shotgun (WGS) entry which is preliminary data.</text>
</comment>
<dbReference type="AlphaFoldDB" id="A0A511J871"/>
<dbReference type="Proteomes" id="UP000321720">
    <property type="component" value="Unassembled WGS sequence"/>
</dbReference>
<evidence type="ECO:0000313" key="3">
    <source>
        <dbReference type="Proteomes" id="UP000321720"/>
    </source>
</evidence>
<dbReference type="Gene3D" id="3.90.1150.10">
    <property type="entry name" value="Aspartate Aminotransferase, domain 1"/>
    <property type="match status" value="1"/>
</dbReference>
<organism evidence="2 3">
    <name type="scientific">Cellulomonas composti</name>
    <dbReference type="NCBI Taxonomy" id="266130"/>
    <lineage>
        <taxon>Bacteria</taxon>
        <taxon>Bacillati</taxon>
        <taxon>Actinomycetota</taxon>
        <taxon>Actinomycetes</taxon>
        <taxon>Micrococcales</taxon>
        <taxon>Cellulomonadaceae</taxon>
        <taxon>Cellulomonas</taxon>
    </lineage>
</organism>
<keyword evidence="2" id="KW-0032">Aminotransferase</keyword>
<name>A0A511J871_9CELL</name>
<sequence>MTTLPALRAAFDRVPGYLDAATNGLPARATVAALRDALDEWSAGTATTAGYDVAVARARAAYATIVGTPVTDVAIGSQASALVGTVAASLPDGARVLTVDGDFTSVVYPFLVQADRGVQVRHVPAERLVDEIVPGTDVVAFSLAQSRDGRVTDLAEVAAAARSVGALTVCDVTQATGWMPVDATLADVTVCAAYKWLAAPRGVAFLTVGPAARERLRPVAAGWYAGADVWRSVYGPTMRLADDARRFDVSPAWLCWAGAAPALELFAAADPHEVRAHDVGLADALRARLDLPPAGRAVVTLPDDEHGTLRARLEAAGCRVAGRGGGVRLAFHVWNDADDVELAADALADAGALVGSARRSGD</sequence>
<dbReference type="EMBL" id="BJWG01000002">
    <property type="protein sequence ID" value="GEL93919.1"/>
    <property type="molecule type" value="Genomic_DNA"/>
</dbReference>
<dbReference type="InterPro" id="IPR015422">
    <property type="entry name" value="PyrdxlP-dep_Trfase_small"/>
</dbReference>
<dbReference type="InterPro" id="IPR015424">
    <property type="entry name" value="PyrdxlP-dep_Trfase"/>
</dbReference>
<dbReference type="InterPro" id="IPR015421">
    <property type="entry name" value="PyrdxlP-dep_Trfase_major"/>
</dbReference>
<dbReference type="InterPro" id="IPR000192">
    <property type="entry name" value="Aminotrans_V_dom"/>
</dbReference>
<dbReference type="PANTHER" id="PTHR43586:SF21">
    <property type="entry name" value="PYRIDOXAL PHOSPHATE (PLP)-DEPENDENT ASPARTATE AMINOTRANSFERASE SUPERFAMILY"/>
    <property type="match status" value="1"/>
</dbReference>
<evidence type="ECO:0000313" key="2">
    <source>
        <dbReference type="EMBL" id="GEL93919.1"/>
    </source>
</evidence>
<dbReference type="RefSeq" id="WP_146841551.1">
    <property type="nucleotide sequence ID" value="NZ_BJWG01000002.1"/>
</dbReference>
<keyword evidence="2" id="KW-0808">Transferase</keyword>
<dbReference type="PANTHER" id="PTHR43586">
    <property type="entry name" value="CYSTEINE DESULFURASE"/>
    <property type="match status" value="1"/>
</dbReference>
<gene>
    <name evidence="2" type="ORF">CCO02nite_05770</name>
</gene>
<dbReference type="Gene3D" id="3.40.640.10">
    <property type="entry name" value="Type I PLP-dependent aspartate aminotransferase-like (Major domain)"/>
    <property type="match status" value="1"/>
</dbReference>
<reference evidence="2 3" key="1">
    <citation type="submission" date="2019-07" db="EMBL/GenBank/DDBJ databases">
        <title>Whole genome shotgun sequence of Cellulomonas composti NBRC 100758.</title>
        <authorList>
            <person name="Hosoyama A."/>
            <person name="Uohara A."/>
            <person name="Ohji S."/>
            <person name="Ichikawa N."/>
        </authorList>
    </citation>
    <scope>NUCLEOTIDE SEQUENCE [LARGE SCALE GENOMIC DNA]</scope>
    <source>
        <strain evidence="2 3">NBRC 100758</strain>
    </source>
</reference>